<reference evidence="4" key="1">
    <citation type="submission" date="2023-06" db="EMBL/GenBank/DDBJ databases">
        <title>Identification and characterization of horizontal gene transfer across gut microbiota members of farm animals based on homology search.</title>
        <authorList>
            <person name="Zeman M."/>
            <person name="Kubasova T."/>
            <person name="Jahodarova E."/>
            <person name="Nykrynova M."/>
            <person name="Rychlik I."/>
        </authorList>
    </citation>
    <scope>NUCLEOTIDE SEQUENCE [LARGE SCALE GENOMIC DNA]</scope>
    <source>
        <strain evidence="4">154_Feed</strain>
    </source>
</reference>
<sequence length="200" mass="21527">MVAFASPPTPDEMQYAGDVIRGKRPLDVKVYIAFALVGALLGFAVGISAAQANEQPVDIVFTLGCTVGFGVSFIIFAMLIMSSIRYLQAVCRVWLPARIIVAIAAVAFALRVLDTVQFVLIVGPSAIASKLALGGLGFMFALLFLTLGVRLIFGIYCAVTGRDEDEIATRSISADYEQMRDEDGDTPDDSPIIEPDHRVH</sequence>
<keyword evidence="4" id="KW-1185">Reference proteome</keyword>
<name>A0ABT7V7B3_9ACTN</name>
<organism evidence="3 4">
    <name type="scientific">Enorma phocaeensis</name>
    <dbReference type="NCBI Taxonomy" id="1871019"/>
    <lineage>
        <taxon>Bacteria</taxon>
        <taxon>Bacillati</taxon>
        <taxon>Actinomycetota</taxon>
        <taxon>Coriobacteriia</taxon>
        <taxon>Coriobacteriales</taxon>
        <taxon>Coriobacteriaceae</taxon>
        <taxon>Enorma</taxon>
    </lineage>
</organism>
<gene>
    <name evidence="3" type="ORF">QUW28_02020</name>
</gene>
<dbReference type="RefSeq" id="WP_289544147.1">
    <property type="nucleotide sequence ID" value="NZ_JAUDDZ010000002.1"/>
</dbReference>
<comment type="caution">
    <text evidence="3">The sequence shown here is derived from an EMBL/GenBank/DDBJ whole genome shotgun (WGS) entry which is preliminary data.</text>
</comment>
<evidence type="ECO:0000256" key="2">
    <source>
        <dbReference type="SAM" id="Phobius"/>
    </source>
</evidence>
<evidence type="ECO:0000313" key="3">
    <source>
        <dbReference type="EMBL" id="MDM8274279.1"/>
    </source>
</evidence>
<accession>A0ABT7V7B3</accession>
<keyword evidence="2" id="KW-1133">Transmembrane helix</keyword>
<keyword evidence="2" id="KW-0812">Transmembrane</keyword>
<evidence type="ECO:0000313" key="4">
    <source>
        <dbReference type="Proteomes" id="UP001529421"/>
    </source>
</evidence>
<protein>
    <submittedName>
        <fullName evidence="3">Uncharacterized protein</fullName>
    </submittedName>
</protein>
<feature type="transmembrane region" description="Helical" evidence="2">
    <location>
        <begin position="30"/>
        <end position="53"/>
    </location>
</feature>
<dbReference type="Proteomes" id="UP001529421">
    <property type="component" value="Unassembled WGS sequence"/>
</dbReference>
<proteinExistence type="predicted"/>
<feature type="region of interest" description="Disordered" evidence="1">
    <location>
        <begin position="177"/>
        <end position="200"/>
    </location>
</feature>
<evidence type="ECO:0000256" key="1">
    <source>
        <dbReference type="SAM" id="MobiDB-lite"/>
    </source>
</evidence>
<reference evidence="3 4" key="2">
    <citation type="submission" date="2023-06" db="EMBL/GenBank/DDBJ databases">
        <authorList>
            <person name="Zeman M."/>
            <person name="Kubasova T."/>
            <person name="Jahodarova E."/>
            <person name="Nykrynova M."/>
            <person name="Rychlik I."/>
        </authorList>
    </citation>
    <scope>NUCLEOTIDE SEQUENCE [LARGE SCALE GENOMIC DNA]</scope>
    <source>
        <strain evidence="3 4">154_Feed</strain>
    </source>
</reference>
<feature type="transmembrane region" description="Helical" evidence="2">
    <location>
        <begin position="133"/>
        <end position="153"/>
    </location>
</feature>
<feature type="transmembrane region" description="Helical" evidence="2">
    <location>
        <begin position="59"/>
        <end position="81"/>
    </location>
</feature>
<keyword evidence="2" id="KW-0472">Membrane</keyword>
<feature type="transmembrane region" description="Helical" evidence="2">
    <location>
        <begin position="93"/>
        <end position="113"/>
    </location>
</feature>
<dbReference type="EMBL" id="JAUDDZ010000002">
    <property type="protein sequence ID" value="MDM8274279.1"/>
    <property type="molecule type" value="Genomic_DNA"/>
</dbReference>